<dbReference type="AlphaFoldDB" id="D6GUA0"/>
<dbReference type="Pfam" id="PF06053">
    <property type="entry name" value="DUF929"/>
    <property type="match status" value="1"/>
</dbReference>
<reference evidence="3 4" key="1">
    <citation type="journal article" date="2010" name="Proc. Natl. Acad. Sci. U.S.A.">
        <title>Enigmatic, ultrasmall, uncultivated Archaea.</title>
        <authorList>
            <person name="Baker B.J."/>
            <person name="Comolli L.R."/>
            <person name="Dick G.J."/>
            <person name="Hauser L.J."/>
            <person name="Hyatt D."/>
            <person name="Dill B.D."/>
            <person name="Land M.L."/>
            <person name="Verberkmoes N.C."/>
            <person name="Hettich R.L."/>
            <person name="Banfield J.F."/>
        </authorList>
    </citation>
    <scope>NUCLEOTIDE SEQUENCE [LARGE SCALE GENOMIC DNA]</scope>
</reference>
<keyword evidence="2" id="KW-1133">Transmembrane helix</keyword>
<feature type="non-terminal residue" evidence="3">
    <location>
        <position position="1"/>
    </location>
</feature>
<evidence type="ECO:0000256" key="1">
    <source>
        <dbReference type="SAM" id="MobiDB-lite"/>
    </source>
</evidence>
<organism evidence="3 4">
    <name type="scientific">Candidatus Parvarchaeum acidophilus ARMAN-5</name>
    <dbReference type="NCBI Taxonomy" id="662762"/>
    <lineage>
        <taxon>Archaea</taxon>
        <taxon>Candidatus Parvarchaeota</taxon>
        <taxon>Candidatus Parvarchaeum</taxon>
    </lineage>
</organism>
<sequence>FLQTAVQCMLQVDLEHPRVEEDKSNNAGKTDNPIQTGSSDSSVNNVTGNQQNQDDKPVQAPTNADSSINKQENSEKGDELEKLRKENERLKEIQRLREENQRLSTANASPEVKSSNKSKNNMCIPIGVGVFAVVIVLVVLIFGFHILSSSSVSSLKPTVNANASGAFFLGPDGESLGSTYINGLSDLGSQLAQVGAQQVAGTLEYEKPAITSNGPSPGYYVLVYGNSSSNENYDIIPITVPSNFSNYSISSGGKPTFVFIGAQGCPFCAGIRWVFTVALSRFGNFTKLFYDRSATSDANVPTLMFNFSQSLFSQATSQAAIDSGQAPYGDGNPEPLIAGAYYTSKYINFEPMDELGGSFLVNTTGIGQISPTIYNNAYAVGMHGVVSTSSGVTSADGFGIKNFFVGGVPFFDINNQYVFDGANLNAGTYLTSSGLNPAYETHADVLNSIENPTGGSMGQTVLGAANILTAQICSVINNTAPVCSLSYISSLEHTITTLNYSSEY</sequence>
<feature type="compositionally biased region" description="Polar residues" evidence="1">
    <location>
        <begin position="102"/>
        <end position="118"/>
    </location>
</feature>
<dbReference type="EMBL" id="GG745544">
    <property type="protein sequence ID" value="EFD93229.1"/>
    <property type="molecule type" value="Genomic_DNA"/>
</dbReference>
<accession>D6GUA0</accession>
<feature type="region of interest" description="Disordered" evidence="1">
    <location>
        <begin position="96"/>
        <end position="118"/>
    </location>
</feature>
<feature type="transmembrane region" description="Helical" evidence="2">
    <location>
        <begin position="123"/>
        <end position="147"/>
    </location>
</feature>
<protein>
    <submittedName>
        <fullName evidence="3">Uncharacterized protein</fullName>
    </submittedName>
</protein>
<feature type="compositionally biased region" description="Polar residues" evidence="1">
    <location>
        <begin position="60"/>
        <end position="71"/>
    </location>
</feature>
<proteinExistence type="predicted"/>
<name>D6GUA0_PARA5</name>
<dbReference type="Proteomes" id="UP000009376">
    <property type="component" value="Unassembled WGS sequence"/>
</dbReference>
<feature type="compositionally biased region" description="Basic and acidic residues" evidence="1">
    <location>
        <begin position="72"/>
        <end position="83"/>
    </location>
</feature>
<evidence type="ECO:0000313" key="3">
    <source>
        <dbReference type="EMBL" id="EFD93229.1"/>
    </source>
</evidence>
<keyword evidence="2" id="KW-0812">Transmembrane</keyword>
<keyword evidence="2" id="KW-0472">Membrane</keyword>
<gene>
    <name evidence="3" type="ORF">BJBARM5_0024</name>
</gene>
<evidence type="ECO:0000256" key="2">
    <source>
        <dbReference type="SAM" id="Phobius"/>
    </source>
</evidence>
<dbReference type="InterPro" id="IPR009272">
    <property type="entry name" value="DUF929"/>
</dbReference>
<evidence type="ECO:0000313" key="4">
    <source>
        <dbReference type="Proteomes" id="UP000009376"/>
    </source>
</evidence>
<feature type="region of interest" description="Disordered" evidence="1">
    <location>
        <begin position="17"/>
        <end position="83"/>
    </location>
</feature>
<feature type="compositionally biased region" description="Polar residues" evidence="1">
    <location>
        <begin position="25"/>
        <end position="52"/>
    </location>
</feature>